<evidence type="ECO:0000259" key="11">
    <source>
        <dbReference type="Pfam" id="PF14840"/>
    </source>
</evidence>
<keyword evidence="4 12" id="KW-0548">Nucleotidyltransferase</keyword>
<reference evidence="13" key="1">
    <citation type="submission" date="2016-01" db="EMBL/GenBank/DDBJ databases">
        <authorList>
            <person name="Husnik F."/>
        </authorList>
    </citation>
    <scope>NUCLEOTIDE SEQUENCE [LARGE SCALE GENOMIC DNA]</scope>
</reference>
<dbReference type="PANTHER" id="PTHR34388:SF1">
    <property type="entry name" value="DNA POLYMERASE III SUBUNIT DELTA"/>
    <property type="match status" value="1"/>
</dbReference>
<evidence type="ECO:0000259" key="10">
    <source>
        <dbReference type="Pfam" id="PF06144"/>
    </source>
</evidence>
<gene>
    <name evidence="12" type="primary">holA</name>
    <name evidence="12" type="ORF">TPER_HE00397</name>
</gene>
<dbReference type="Pfam" id="PF14840">
    <property type="entry name" value="DNA_pol3_delt_C"/>
    <property type="match status" value="1"/>
</dbReference>
<dbReference type="Gene3D" id="1.10.8.60">
    <property type="match status" value="1"/>
</dbReference>
<evidence type="ECO:0000256" key="3">
    <source>
        <dbReference type="ARBA" id="ARBA00022679"/>
    </source>
</evidence>
<dbReference type="Gene3D" id="1.20.272.10">
    <property type="match status" value="1"/>
</dbReference>
<name>A0A143WU77_9ENTR</name>
<evidence type="ECO:0000256" key="9">
    <source>
        <dbReference type="NCBIfam" id="TIGR01128"/>
    </source>
</evidence>
<dbReference type="PATRIC" id="fig|1778263.3.peg.394"/>
<evidence type="ECO:0000256" key="8">
    <source>
        <dbReference type="ARBA" id="ARBA00049244"/>
    </source>
</evidence>
<keyword evidence="3 12" id="KW-0808">Transferase</keyword>
<feature type="domain" description="DNA polymerase III delta N-terminal" evidence="10">
    <location>
        <begin position="22"/>
        <end position="140"/>
    </location>
</feature>
<dbReference type="InterPro" id="IPR008921">
    <property type="entry name" value="DNA_pol3_clamp-load_cplx_C"/>
</dbReference>
<dbReference type="KEGG" id="hed:TPER_HE00397"/>
<dbReference type="GO" id="GO:0003677">
    <property type="term" value="F:DNA binding"/>
    <property type="evidence" value="ECO:0007669"/>
    <property type="project" value="InterPro"/>
</dbReference>
<protein>
    <recommendedName>
        <fullName evidence="2 9">DNA polymerase III subunit delta</fullName>
        <ecNumber evidence="1 9">2.7.7.7</ecNumber>
    </recommendedName>
</protein>
<dbReference type="RefSeq" id="WP_067567944.1">
    <property type="nucleotide sequence ID" value="NZ_LN999835.1"/>
</dbReference>
<dbReference type="GO" id="GO:0003887">
    <property type="term" value="F:DNA-directed DNA polymerase activity"/>
    <property type="evidence" value="ECO:0007669"/>
    <property type="project" value="UniProtKB-UniRule"/>
</dbReference>
<dbReference type="EC" id="2.7.7.7" evidence="1 9"/>
<evidence type="ECO:0000313" key="12">
    <source>
        <dbReference type="EMBL" id="CUX97313.1"/>
    </source>
</evidence>
<comment type="catalytic activity">
    <reaction evidence="8">
        <text>DNA(n) + a 2'-deoxyribonucleoside 5'-triphosphate = DNA(n+1) + diphosphate</text>
        <dbReference type="Rhea" id="RHEA:22508"/>
        <dbReference type="Rhea" id="RHEA-COMP:17339"/>
        <dbReference type="Rhea" id="RHEA-COMP:17340"/>
        <dbReference type="ChEBI" id="CHEBI:33019"/>
        <dbReference type="ChEBI" id="CHEBI:61560"/>
        <dbReference type="ChEBI" id="CHEBI:173112"/>
        <dbReference type="EC" id="2.7.7.7"/>
    </reaction>
</comment>
<dbReference type="InterPro" id="IPR005790">
    <property type="entry name" value="DNA_polIII_delta"/>
</dbReference>
<proteinExistence type="inferred from homology"/>
<dbReference type="AlphaFoldDB" id="A0A143WU77"/>
<dbReference type="Pfam" id="PF06144">
    <property type="entry name" value="DNA_pol3_delta"/>
    <property type="match status" value="1"/>
</dbReference>
<dbReference type="Proteomes" id="UP000095477">
    <property type="component" value="Chromosome I"/>
</dbReference>
<dbReference type="InterPro" id="IPR032780">
    <property type="entry name" value="DNA_pol3_delt_C"/>
</dbReference>
<dbReference type="Gene3D" id="3.40.50.300">
    <property type="entry name" value="P-loop containing nucleotide triphosphate hydrolases"/>
    <property type="match status" value="1"/>
</dbReference>
<keyword evidence="6" id="KW-0239">DNA-directed DNA polymerase</keyword>
<comment type="similarity">
    <text evidence="7">Belongs to the DNA polymerase HolA subunit family.</text>
</comment>
<evidence type="ECO:0000256" key="2">
    <source>
        <dbReference type="ARBA" id="ARBA00017703"/>
    </source>
</evidence>
<evidence type="ECO:0000256" key="7">
    <source>
        <dbReference type="ARBA" id="ARBA00034754"/>
    </source>
</evidence>
<dbReference type="InterPro" id="IPR010372">
    <property type="entry name" value="DNA_pol3_delta_N"/>
</dbReference>
<sequence>MIRLYKIEHLDAQLQESLYPCYLLFGNDQLLLQEGQDRIRKLAQVKGFDEYVSIILDVWTDWEALFSWCQARSLFASRQALLLILPDGSIQSALGEKLHQLALLLHDDLLVILRGSKLTRRLEKSTWFQLVSQRSVLLICSTPEQAHLPCWVARRAKNMKLALDEAACQLLCYCYEGNLLALAQALMQLSLLYPDGSLTLPRVEAVVHDAAHFMPFHWIDAVLAGQSKRAKHILCQLRLEATEPTLLLRCIQREVLLLLIIKRQIAGTPMRTLFDRQKVWQNRRLLLTKALVRLSLTQLIAAVTLMTKIELTIKHNYSYPIWDDLHALALVLCGNTLPAAMINGYPPAPCRT</sequence>
<dbReference type="SUPFAM" id="SSF48019">
    <property type="entry name" value="post-AAA+ oligomerization domain-like"/>
    <property type="match status" value="1"/>
</dbReference>
<evidence type="ECO:0000313" key="13">
    <source>
        <dbReference type="Proteomes" id="UP000095477"/>
    </source>
</evidence>
<dbReference type="CDD" id="cd18138">
    <property type="entry name" value="HLD_clamp_pol_III_delta"/>
    <property type="match status" value="1"/>
</dbReference>
<evidence type="ECO:0000256" key="4">
    <source>
        <dbReference type="ARBA" id="ARBA00022695"/>
    </source>
</evidence>
<dbReference type="EMBL" id="LN999835">
    <property type="protein sequence ID" value="CUX97313.1"/>
    <property type="molecule type" value="Genomic_DNA"/>
</dbReference>
<feature type="domain" description="DNA polymerase III subunit delta C-terminal" evidence="11">
    <location>
        <begin position="215"/>
        <end position="338"/>
    </location>
</feature>
<accession>A0A143WU77</accession>
<organism evidence="12 13">
    <name type="scientific">Candidatus Hoaglandella endobia</name>
    <dbReference type="NCBI Taxonomy" id="1778263"/>
    <lineage>
        <taxon>Bacteria</taxon>
        <taxon>Pseudomonadati</taxon>
        <taxon>Pseudomonadota</taxon>
        <taxon>Gammaproteobacteria</taxon>
        <taxon>Enterobacterales</taxon>
        <taxon>Enterobacteriaceae</taxon>
        <taxon>Candidatus Hoaglandella</taxon>
    </lineage>
</organism>
<evidence type="ECO:0000256" key="1">
    <source>
        <dbReference type="ARBA" id="ARBA00012417"/>
    </source>
</evidence>
<keyword evidence="13" id="KW-1185">Reference proteome</keyword>
<dbReference type="OrthoDB" id="9770982at2"/>
<dbReference type="GO" id="GO:0009360">
    <property type="term" value="C:DNA polymerase III complex"/>
    <property type="evidence" value="ECO:0007669"/>
    <property type="project" value="UniProtKB-UniRule"/>
</dbReference>
<dbReference type="SUPFAM" id="SSF52540">
    <property type="entry name" value="P-loop containing nucleoside triphosphate hydrolases"/>
    <property type="match status" value="1"/>
</dbReference>
<dbReference type="NCBIfam" id="TIGR01128">
    <property type="entry name" value="holA"/>
    <property type="match status" value="1"/>
</dbReference>
<dbReference type="PANTHER" id="PTHR34388">
    <property type="entry name" value="DNA POLYMERASE III SUBUNIT DELTA"/>
    <property type="match status" value="1"/>
</dbReference>
<dbReference type="InterPro" id="IPR027417">
    <property type="entry name" value="P-loop_NTPase"/>
</dbReference>
<keyword evidence="5" id="KW-0235">DNA replication</keyword>
<dbReference type="STRING" id="1778263.TPER_HE00397"/>
<evidence type="ECO:0000256" key="5">
    <source>
        <dbReference type="ARBA" id="ARBA00022705"/>
    </source>
</evidence>
<evidence type="ECO:0000256" key="6">
    <source>
        <dbReference type="ARBA" id="ARBA00022932"/>
    </source>
</evidence>
<dbReference type="FunFam" id="1.10.8.60:FF:000041">
    <property type="entry name" value="DNA polymerase III subunit delta"/>
    <property type="match status" value="1"/>
</dbReference>
<dbReference type="GO" id="GO:0006261">
    <property type="term" value="P:DNA-templated DNA replication"/>
    <property type="evidence" value="ECO:0007669"/>
    <property type="project" value="TreeGrafter"/>
</dbReference>